<dbReference type="PROSITE" id="PS51257">
    <property type="entry name" value="PROKAR_LIPOPROTEIN"/>
    <property type="match status" value="1"/>
</dbReference>
<dbReference type="InParanoid" id="A0A3N0VAV0"/>
<feature type="signal peptide" evidence="1">
    <location>
        <begin position="1"/>
        <end position="30"/>
    </location>
</feature>
<evidence type="ECO:0000256" key="1">
    <source>
        <dbReference type="SAM" id="SignalP"/>
    </source>
</evidence>
<evidence type="ECO:0000313" key="2">
    <source>
        <dbReference type="EMBL" id="ROH89438.1"/>
    </source>
</evidence>
<protein>
    <submittedName>
        <fullName evidence="2">DUF1318 domain-containing protein</fullName>
    </submittedName>
</protein>
<dbReference type="InterPro" id="IPR008309">
    <property type="entry name" value="YdbL"/>
</dbReference>
<accession>A0A3N0VAV0</accession>
<sequence length="197" mass="21065">MSRTAPVSFLSLAFLLSACVTINVYFPAAAAEKAADRIIEDVWKQPGAKPAGAATPMPQSSLGARAALALLDFLVPPAQAQQPNIEISSPEVQRVKAALEARYASLKSHLDSGAVGLTGDGYVALRDPSAVPLAQRNVVKALLADENSDRKALYHEIAVANGQPQWEGQIQSVFAQRWVAKAATGWWYQDAGGWKQK</sequence>
<dbReference type="AlphaFoldDB" id="A0A3N0VAV0"/>
<proteinExistence type="predicted"/>
<name>A0A3N0VAV0_9GAMM</name>
<dbReference type="RefSeq" id="WP_123211735.1">
    <property type="nucleotide sequence ID" value="NZ_RJVO01000004.1"/>
</dbReference>
<dbReference type="EMBL" id="RJVO01000004">
    <property type="protein sequence ID" value="ROH89438.1"/>
    <property type="molecule type" value="Genomic_DNA"/>
</dbReference>
<dbReference type="Proteomes" id="UP000282106">
    <property type="component" value="Unassembled WGS sequence"/>
</dbReference>
<reference evidence="2 3" key="1">
    <citation type="submission" date="2018-10" db="EMBL/GenBank/DDBJ databases">
        <authorList>
            <person name="Chen W.-M."/>
        </authorList>
    </citation>
    <scope>NUCLEOTIDE SEQUENCE [LARGE SCALE GENOMIC DNA]</scope>
    <source>
        <strain evidence="2 3">THS-13</strain>
    </source>
</reference>
<feature type="chain" id="PRO_5018309415" evidence="1">
    <location>
        <begin position="31"/>
        <end position="197"/>
    </location>
</feature>
<comment type="caution">
    <text evidence="2">The sequence shown here is derived from an EMBL/GenBank/DDBJ whole genome shotgun (WGS) entry which is preliminary data.</text>
</comment>
<dbReference type="Pfam" id="PF07027">
    <property type="entry name" value="DUF1318"/>
    <property type="match status" value="1"/>
</dbReference>
<evidence type="ECO:0000313" key="3">
    <source>
        <dbReference type="Proteomes" id="UP000282106"/>
    </source>
</evidence>
<organism evidence="2 3">
    <name type="scientific">Stagnimonas aquatica</name>
    <dbReference type="NCBI Taxonomy" id="2689987"/>
    <lineage>
        <taxon>Bacteria</taxon>
        <taxon>Pseudomonadati</taxon>
        <taxon>Pseudomonadota</taxon>
        <taxon>Gammaproteobacteria</taxon>
        <taxon>Nevskiales</taxon>
        <taxon>Nevskiaceae</taxon>
        <taxon>Stagnimonas</taxon>
    </lineage>
</organism>
<gene>
    <name evidence="2" type="ORF">ED208_09860</name>
</gene>
<keyword evidence="1" id="KW-0732">Signal</keyword>
<keyword evidence="3" id="KW-1185">Reference proteome</keyword>